<dbReference type="SMART" id="SM00355">
    <property type="entry name" value="ZnF_C2H2"/>
    <property type="match status" value="3"/>
</dbReference>
<feature type="domain" description="C2H2-type" evidence="3">
    <location>
        <begin position="23"/>
        <end position="52"/>
    </location>
</feature>
<dbReference type="InterPro" id="IPR039882">
    <property type="entry name" value="ZN414"/>
</dbReference>
<dbReference type="PROSITE" id="PS00028">
    <property type="entry name" value="ZINC_FINGER_C2H2_1"/>
    <property type="match status" value="1"/>
</dbReference>
<dbReference type="Gene3D" id="3.30.160.60">
    <property type="entry name" value="Classic Zinc Finger"/>
    <property type="match status" value="1"/>
</dbReference>
<dbReference type="EMBL" id="VWZN01011625">
    <property type="protein sequence ID" value="NWR47382.1"/>
    <property type="molecule type" value="Genomic_DNA"/>
</dbReference>
<accession>A0A7K4XKF7</accession>
<dbReference type="GO" id="GO:0008270">
    <property type="term" value="F:zinc ion binding"/>
    <property type="evidence" value="ECO:0007669"/>
    <property type="project" value="UniProtKB-KW"/>
</dbReference>
<sequence>MQELVDHLKVHYRPTQSLEGKTFHCPTLGCTETFPSMQDLMAHMKVHYKPNRYFKCENCLLRFRTHRSLFKHLHVCSDSASGPAPPPKPAKPVPPPATSKQQEEQQQLPGLQCPQCPQCRAQAGPRRALRCGAGGTALPPAPRFGVLPLGREPLSVWGSERGAPAPTAPRHHPAPGDPGADPGSDPGAIPVLPCPPVLAGHSSNSRIVWEHTRGRYSCTQCPFSTASREEMTLHIEDHRKNPPAGRLEAEMDFGVGLAPFHAKLPPEMENSLYSQL</sequence>
<dbReference type="OrthoDB" id="8730587at2759"/>
<dbReference type="AlphaFoldDB" id="A0A7K4XKF7"/>
<reference evidence="4 5" key="1">
    <citation type="submission" date="2019-09" db="EMBL/GenBank/DDBJ databases">
        <title>Bird 10,000 Genomes (B10K) Project - Family phase.</title>
        <authorList>
            <person name="Zhang G."/>
        </authorList>
    </citation>
    <scope>NUCLEOTIDE SEQUENCE [LARGE SCALE GENOMIC DNA]</scope>
    <source>
        <strain evidence="4">B10K-DU-001-18</strain>
        <tissue evidence="4">Muscle</tissue>
    </source>
</reference>
<dbReference type="PROSITE" id="PS50157">
    <property type="entry name" value="ZINC_FINGER_C2H2_2"/>
    <property type="match status" value="2"/>
</dbReference>
<evidence type="ECO:0000259" key="3">
    <source>
        <dbReference type="PROSITE" id="PS50157"/>
    </source>
</evidence>
<evidence type="ECO:0000313" key="5">
    <source>
        <dbReference type="Proteomes" id="UP000529728"/>
    </source>
</evidence>
<evidence type="ECO:0000256" key="1">
    <source>
        <dbReference type="PROSITE-ProRule" id="PRU00042"/>
    </source>
</evidence>
<dbReference type="Pfam" id="PF15909">
    <property type="entry name" value="zf-C2H2_8"/>
    <property type="match status" value="1"/>
</dbReference>
<organism evidence="4 5">
    <name type="scientific">Regulus satrapa</name>
    <name type="common">Golden-crowned kinglet</name>
    <dbReference type="NCBI Taxonomy" id="13245"/>
    <lineage>
        <taxon>Eukaryota</taxon>
        <taxon>Metazoa</taxon>
        <taxon>Chordata</taxon>
        <taxon>Craniata</taxon>
        <taxon>Vertebrata</taxon>
        <taxon>Euteleostomi</taxon>
        <taxon>Archelosauria</taxon>
        <taxon>Archosauria</taxon>
        <taxon>Dinosauria</taxon>
        <taxon>Saurischia</taxon>
        <taxon>Theropoda</taxon>
        <taxon>Coelurosauria</taxon>
        <taxon>Aves</taxon>
        <taxon>Neognathae</taxon>
        <taxon>Neoaves</taxon>
        <taxon>Telluraves</taxon>
        <taxon>Australaves</taxon>
        <taxon>Passeriformes</taxon>
        <taxon>Regulidae</taxon>
        <taxon>Regulus</taxon>
    </lineage>
</organism>
<dbReference type="InterPro" id="IPR036236">
    <property type="entry name" value="Znf_C2H2_sf"/>
</dbReference>
<protein>
    <submittedName>
        <fullName evidence="4">ZN414 protein</fullName>
    </submittedName>
</protein>
<feature type="compositionally biased region" description="Pro residues" evidence="2">
    <location>
        <begin position="83"/>
        <end position="97"/>
    </location>
</feature>
<comment type="caution">
    <text evidence="4">The sequence shown here is derived from an EMBL/GenBank/DDBJ whole genome shotgun (WGS) entry which is preliminary data.</text>
</comment>
<keyword evidence="1" id="KW-0863">Zinc-finger</keyword>
<evidence type="ECO:0000256" key="2">
    <source>
        <dbReference type="SAM" id="MobiDB-lite"/>
    </source>
</evidence>
<name>A0A7K4XKF7_REGSA</name>
<keyword evidence="1" id="KW-0479">Metal-binding</keyword>
<dbReference type="InterPro" id="IPR013087">
    <property type="entry name" value="Znf_C2H2_type"/>
</dbReference>
<evidence type="ECO:0000313" key="4">
    <source>
        <dbReference type="EMBL" id="NWR47382.1"/>
    </source>
</evidence>
<dbReference type="PANTHER" id="PTHR21695">
    <property type="entry name" value="ZINC FINGER PROTEIN 414"/>
    <property type="match status" value="1"/>
</dbReference>
<gene>
    <name evidence="4" type="primary">Znf414</name>
    <name evidence="4" type="ORF">REGSAT_R14661</name>
</gene>
<feature type="compositionally biased region" description="Low complexity" evidence="2">
    <location>
        <begin position="177"/>
        <end position="190"/>
    </location>
</feature>
<dbReference type="SUPFAM" id="SSF57667">
    <property type="entry name" value="beta-beta-alpha zinc fingers"/>
    <property type="match status" value="1"/>
</dbReference>
<keyword evidence="1" id="KW-0862">Zinc</keyword>
<dbReference type="PANTHER" id="PTHR21695:SF0">
    <property type="entry name" value="ZINC FINGER PROTEIN 414"/>
    <property type="match status" value="1"/>
</dbReference>
<feature type="domain" description="C2H2-type" evidence="3">
    <location>
        <begin position="216"/>
        <end position="243"/>
    </location>
</feature>
<proteinExistence type="predicted"/>
<dbReference type="Proteomes" id="UP000529728">
    <property type="component" value="Unassembled WGS sequence"/>
</dbReference>
<feature type="non-terminal residue" evidence="4">
    <location>
        <position position="1"/>
    </location>
</feature>
<keyword evidence="5" id="KW-1185">Reference proteome</keyword>
<feature type="region of interest" description="Disordered" evidence="2">
    <location>
        <begin position="77"/>
        <end position="109"/>
    </location>
</feature>
<feature type="region of interest" description="Disordered" evidence="2">
    <location>
        <begin position="155"/>
        <end position="192"/>
    </location>
</feature>
<feature type="non-terminal residue" evidence="4">
    <location>
        <position position="276"/>
    </location>
</feature>
<dbReference type="InterPro" id="IPR031799">
    <property type="entry name" value="Znf-C2H2_ribbon"/>
</dbReference>